<dbReference type="PANTHER" id="PTHR11852:SF0">
    <property type="entry name" value="PLATELET-ACTIVATING FACTOR ACETYLHYDROLASE IB SUBUNIT BETA HOMOLOG"/>
    <property type="match status" value="1"/>
</dbReference>
<dbReference type="Gene3D" id="3.40.50.1110">
    <property type="entry name" value="SGNH hydrolase"/>
    <property type="match status" value="1"/>
</dbReference>
<dbReference type="WBParaSite" id="nRc.2.0.1.t45159-RA">
    <property type="protein sequence ID" value="nRc.2.0.1.t45159-RA"/>
    <property type="gene ID" value="nRc.2.0.1.g45159"/>
</dbReference>
<dbReference type="Proteomes" id="UP000887565">
    <property type="component" value="Unplaced"/>
</dbReference>
<dbReference type="SUPFAM" id="SSF52266">
    <property type="entry name" value="SGNH hydrolase"/>
    <property type="match status" value="1"/>
</dbReference>
<dbReference type="AlphaFoldDB" id="A0A915L1Y1"/>
<sequence>IIVLLVGTNNRNQTANQVLDGIKEIVELIAKKQTQASILVLKIPPRGQHPNPKRVLLMEINDGLKETLSNVPNCYVLDIDPGFVKFLAIDQSITNLNIIHAHHHGITDGTINHRDMYDYLHFTSQGYRRAFEIVHSTVMSLLYPENTVT</sequence>
<reference evidence="2" key="1">
    <citation type="submission" date="2022-11" db="UniProtKB">
        <authorList>
            <consortium name="WormBaseParasite"/>
        </authorList>
    </citation>
    <scope>IDENTIFICATION</scope>
</reference>
<proteinExistence type="predicted"/>
<dbReference type="OMA" id="KLMFFLC"/>
<dbReference type="PANTHER" id="PTHR11852">
    <property type="entry name" value="PLATELET-ACTIVATING FACTOR ACETYLHYDROLASE"/>
    <property type="match status" value="1"/>
</dbReference>
<keyword evidence="1" id="KW-1185">Reference proteome</keyword>
<dbReference type="InterPro" id="IPR036514">
    <property type="entry name" value="SGNH_hydro_sf"/>
</dbReference>
<organism evidence="1 2">
    <name type="scientific">Romanomermis culicivorax</name>
    <name type="common">Nematode worm</name>
    <dbReference type="NCBI Taxonomy" id="13658"/>
    <lineage>
        <taxon>Eukaryota</taxon>
        <taxon>Metazoa</taxon>
        <taxon>Ecdysozoa</taxon>
        <taxon>Nematoda</taxon>
        <taxon>Enoplea</taxon>
        <taxon>Dorylaimia</taxon>
        <taxon>Mermithida</taxon>
        <taxon>Mermithoidea</taxon>
        <taxon>Mermithidae</taxon>
        <taxon>Romanomermis</taxon>
    </lineage>
</organism>
<name>A0A915L1Y1_ROMCU</name>
<evidence type="ECO:0000313" key="2">
    <source>
        <dbReference type="WBParaSite" id="nRc.2.0.1.t45159-RA"/>
    </source>
</evidence>
<accession>A0A915L1Y1</accession>
<protein>
    <submittedName>
        <fullName evidence="2">Uncharacterized protein</fullName>
    </submittedName>
</protein>
<evidence type="ECO:0000313" key="1">
    <source>
        <dbReference type="Proteomes" id="UP000887565"/>
    </source>
</evidence>